<evidence type="ECO:0000313" key="15">
    <source>
        <dbReference type="Proteomes" id="UP000032120"/>
    </source>
</evidence>
<dbReference type="EMBL" id="JXSQ01000001">
    <property type="protein sequence ID" value="KIP53900.1"/>
    <property type="molecule type" value="Genomic_DNA"/>
</dbReference>
<protein>
    <recommendedName>
        <fullName evidence="11">CDP-diacylglycerol--glycerol-3-phosphate 3-phosphatidyltransferase</fullName>
        <ecNumber evidence="11">2.7.8.5</ecNumber>
    </recommendedName>
</protein>
<feature type="transmembrane region" description="Helical" evidence="13">
    <location>
        <begin position="145"/>
        <end position="173"/>
    </location>
</feature>
<evidence type="ECO:0000256" key="4">
    <source>
        <dbReference type="ARBA" id="ARBA00022679"/>
    </source>
</evidence>
<evidence type="ECO:0000256" key="10">
    <source>
        <dbReference type="ARBA" id="ARBA00023264"/>
    </source>
</evidence>
<dbReference type="GO" id="GO:0016020">
    <property type="term" value="C:membrane"/>
    <property type="evidence" value="ECO:0007669"/>
    <property type="project" value="UniProtKB-SubCell"/>
</dbReference>
<keyword evidence="5 13" id="KW-0812">Transmembrane</keyword>
<keyword evidence="3" id="KW-0444">Lipid biosynthesis</keyword>
<evidence type="ECO:0000256" key="1">
    <source>
        <dbReference type="ARBA" id="ARBA00004141"/>
    </source>
</evidence>
<comment type="caution">
    <text evidence="14">The sequence shown here is derived from an EMBL/GenBank/DDBJ whole genome shotgun (WGS) entry which is preliminary data.</text>
</comment>
<evidence type="ECO:0000256" key="7">
    <source>
        <dbReference type="ARBA" id="ARBA00023098"/>
    </source>
</evidence>
<dbReference type="GO" id="GO:0046474">
    <property type="term" value="P:glycerophospholipid biosynthetic process"/>
    <property type="evidence" value="ECO:0007669"/>
    <property type="project" value="TreeGrafter"/>
</dbReference>
<dbReference type="AlphaFoldDB" id="A0A0D0H9M8"/>
<dbReference type="InterPro" id="IPR004570">
    <property type="entry name" value="Phosphatidylglycerol_P_synth"/>
</dbReference>
<evidence type="ECO:0000256" key="8">
    <source>
        <dbReference type="ARBA" id="ARBA00023136"/>
    </source>
</evidence>
<keyword evidence="6 13" id="KW-1133">Transmembrane helix</keyword>
<comment type="similarity">
    <text evidence="2 12">Belongs to the CDP-alcohol phosphatidyltransferase class-I family.</text>
</comment>
<evidence type="ECO:0000256" key="13">
    <source>
        <dbReference type="SAM" id="Phobius"/>
    </source>
</evidence>
<dbReference type="Proteomes" id="UP000032120">
    <property type="component" value="Unassembled WGS sequence"/>
</dbReference>
<keyword evidence="9" id="KW-0594">Phospholipid biosynthesis</keyword>
<dbReference type="PANTHER" id="PTHR14269:SF52">
    <property type="entry name" value="PHOSPHATIDYLGLYCEROPHOSPHATE SYNTHASE-RELATED"/>
    <property type="match status" value="1"/>
</dbReference>
<dbReference type="NCBIfam" id="TIGR00560">
    <property type="entry name" value="pgsA"/>
    <property type="match status" value="1"/>
</dbReference>
<dbReference type="InterPro" id="IPR000462">
    <property type="entry name" value="CDP-OH_P_trans"/>
</dbReference>
<dbReference type="Pfam" id="PF01066">
    <property type="entry name" value="CDP-OH_P_transf"/>
    <property type="match status" value="1"/>
</dbReference>
<dbReference type="PANTHER" id="PTHR14269">
    <property type="entry name" value="CDP-DIACYLGLYCEROL--GLYCEROL-3-PHOSPHATE 3-PHOSPHATIDYLTRANSFERASE-RELATED"/>
    <property type="match status" value="1"/>
</dbReference>
<dbReference type="EC" id="2.7.8.5" evidence="11"/>
<dbReference type="PROSITE" id="PS00379">
    <property type="entry name" value="CDP_ALCOHOL_P_TRANSF"/>
    <property type="match status" value="1"/>
</dbReference>
<dbReference type="UniPathway" id="UPA00085"/>
<evidence type="ECO:0000256" key="9">
    <source>
        <dbReference type="ARBA" id="ARBA00023209"/>
    </source>
</evidence>
<gene>
    <name evidence="14" type="ORF">SD72_00250</name>
</gene>
<sequence length="183" mass="19324">MITMARIVATPFFLWLLLAAGDSVAMRWGAAAFFVIAIATDALDGYLARSRGLITDLGKLLDPIADKALTGAALVGLAILVELPWWIVALVLVREIGVTIHRLMIAGDVVVAAAWMGKLKTVAQSVAITLALTPLAHLDGATGTIFTWLNIITMTVAVLLTLASGIDYIIAYVRGRGTAARNA</sequence>
<keyword evidence="10" id="KW-1208">Phospholipid metabolism</keyword>
<feature type="transmembrane region" description="Helical" evidence="13">
    <location>
        <begin position="69"/>
        <end position="93"/>
    </location>
</feature>
<evidence type="ECO:0000256" key="11">
    <source>
        <dbReference type="NCBIfam" id="TIGR00560"/>
    </source>
</evidence>
<evidence type="ECO:0000256" key="3">
    <source>
        <dbReference type="ARBA" id="ARBA00022516"/>
    </source>
</evidence>
<evidence type="ECO:0000256" key="2">
    <source>
        <dbReference type="ARBA" id="ARBA00010441"/>
    </source>
</evidence>
<dbReference type="InterPro" id="IPR048254">
    <property type="entry name" value="CDP_ALCOHOL_P_TRANSF_CS"/>
</dbReference>
<dbReference type="Gene3D" id="1.20.120.1760">
    <property type="match status" value="1"/>
</dbReference>
<evidence type="ECO:0000256" key="5">
    <source>
        <dbReference type="ARBA" id="ARBA00022692"/>
    </source>
</evidence>
<dbReference type="GO" id="GO:0008444">
    <property type="term" value="F:CDP-diacylglycerol-glycerol-3-phosphate 3-phosphatidyltransferase activity"/>
    <property type="evidence" value="ECO:0007669"/>
    <property type="project" value="UniProtKB-UniRule"/>
</dbReference>
<keyword evidence="4 12" id="KW-0808">Transferase</keyword>
<keyword evidence="15" id="KW-1185">Reference proteome</keyword>
<evidence type="ECO:0000256" key="12">
    <source>
        <dbReference type="RuleBase" id="RU003750"/>
    </source>
</evidence>
<dbReference type="InterPro" id="IPR050324">
    <property type="entry name" value="CDP-alcohol_PTase-I"/>
</dbReference>
<dbReference type="InterPro" id="IPR043130">
    <property type="entry name" value="CDP-OH_PTrfase_TM_dom"/>
</dbReference>
<keyword evidence="8 13" id="KW-0472">Membrane</keyword>
<accession>A0A0D0H9M8</accession>
<reference evidence="14 15" key="1">
    <citation type="submission" date="2015-01" db="EMBL/GenBank/DDBJ databases">
        <title>Draft genome sequence of Leucobacter komagatae strain VKM ST2845.</title>
        <authorList>
            <person name="Karlyshev A.V."/>
            <person name="Kudryashova E.B."/>
        </authorList>
    </citation>
    <scope>NUCLEOTIDE SEQUENCE [LARGE SCALE GENOMIC DNA]</scope>
    <source>
        <strain evidence="14 15">VKM ST2845</strain>
    </source>
</reference>
<proteinExistence type="inferred from homology"/>
<dbReference type="PIRSF" id="PIRSF000847">
    <property type="entry name" value="Phos_ph_gly_syn"/>
    <property type="match status" value="1"/>
</dbReference>
<keyword evidence="7" id="KW-0443">Lipid metabolism</keyword>
<evidence type="ECO:0000313" key="14">
    <source>
        <dbReference type="EMBL" id="KIP53900.1"/>
    </source>
</evidence>
<organism evidence="14 15">
    <name type="scientific">Leucobacter komagatae</name>
    <dbReference type="NCBI Taxonomy" id="55969"/>
    <lineage>
        <taxon>Bacteria</taxon>
        <taxon>Bacillati</taxon>
        <taxon>Actinomycetota</taxon>
        <taxon>Actinomycetes</taxon>
        <taxon>Micrococcales</taxon>
        <taxon>Microbacteriaceae</taxon>
        <taxon>Leucobacter</taxon>
    </lineage>
</organism>
<evidence type="ECO:0000256" key="6">
    <source>
        <dbReference type="ARBA" id="ARBA00022989"/>
    </source>
</evidence>
<comment type="subcellular location">
    <subcellularLocation>
        <location evidence="1">Membrane</location>
        <topology evidence="1">Multi-pass membrane protein</topology>
    </subcellularLocation>
</comment>
<name>A0A0D0H9M8_9MICO</name>